<protein>
    <submittedName>
        <fullName evidence="2">Uncharacterized protein</fullName>
    </submittedName>
</protein>
<comment type="caution">
    <text evidence="2">The sequence shown here is derived from an EMBL/GenBank/DDBJ whole genome shotgun (WGS) entry which is preliminary data.</text>
</comment>
<keyword evidence="1" id="KW-0812">Transmembrane</keyword>
<sequence>MLLVIAPPLFVFFPFLNVRFLKVTFRLLPVMLKNIPLLSASRITELGLPLPWTVKFLLLPLTLIFLLLFPVYIPGSIDTVFAVSPLFCAFVTA</sequence>
<organism evidence="2 3">
    <name type="scientific">Methanobrevibacter curvatus</name>
    <dbReference type="NCBI Taxonomy" id="49547"/>
    <lineage>
        <taxon>Archaea</taxon>
        <taxon>Methanobacteriati</taxon>
        <taxon>Methanobacteriota</taxon>
        <taxon>Methanomada group</taxon>
        <taxon>Methanobacteria</taxon>
        <taxon>Methanobacteriales</taxon>
        <taxon>Methanobacteriaceae</taxon>
        <taxon>Methanobrevibacter</taxon>
    </lineage>
</organism>
<reference evidence="2 3" key="1">
    <citation type="submission" date="2016-04" db="EMBL/GenBank/DDBJ databases">
        <title>Genome sequence of Methanobrevibacter curvatus DSM 11111.</title>
        <authorList>
            <person name="Poehlein A."/>
            <person name="Seedorf H."/>
            <person name="Daniel R."/>
        </authorList>
    </citation>
    <scope>NUCLEOTIDE SEQUENCE [LARGE SCALE GENOMIC DNA]</scope>
    <source>
        <strain evidence="2 3">DSM 11111</strain>
    </source>
</reference>
<feature type="transmembrane region" description="Helical" evidence="1">
    <location>
        <begin position="52"/>
        <end position="73"/>
    </location>
</feature>
<evidence type="ECO:0000313" key="2">
    <source>
        <dbReference type="EMBL" id="KZX12964.1"/>
    </source>
</evidence>
<keyword evidence="1" id="KW-1133">Transmembrane helix</keyword>
<proteinExistence type="predicted"/>
<dbReference type="AlphaFoldDB" id="A0A166B790"/>
<keyword evidence="3" id="KW-1185">Reference proteome</keyword>
<gene>
    <name evidence="2" type="ORF">MBCUR_07900</name>
</gene>
<name>A0A166B790_9EURY</name>
<dbReference type="EMBL" id="LWMV01000157">
    <property type="protein sequence ID" value="KZX12964.1"/>
    <property type="molecule type" value="Genomic_DNA"/>
</dbReference>
<dbReference type="Proteomes" id="UP000077245">
    <property type="component" value="Unassembled WGS sequence"/>
</dbReference>
<accession>A0A166B790</accession>
<evidence type="ECO:0000256" key="1">
    <source>
        <dbReference type="SAM" id="Phobius"/>
    </source>
</evidence>
<keyword evidence="1" id="KW-0472">Membrane</keyword>
<evidence type="ECO:0000313" key="3">
    <source>
        <dbReference type="Proteomes" id="UP000077245"/>
    </source>
</evidence>